<keyword evidence="2" id="KW-0812">Transmembrane</keyword>
<proteinExistence type="predicted"/>
<evidence type="ECO:0000259" key="3">
    <source>
        <dbReference type="PROSITE" id="PS51746"/>
    </source>
</evidence>
<feature type="transmembrane region" description="Helical" evidence="2">
    <location>
        <begin position="590"/>
        <end position="614"/>
    </location>
</feature>
<evidence type="ECO:0000313" key="5">
    <source>
        <dbReference type="Proteomes" id="UP000003480"/>
    </source>
</evidence>
<name>I4GBL8_MICAE</name>
<organism evidence="4 5">
    <name type="scientific">Microcystis aeruginosa PCC 9443</name>
    <dbReference type="NCBI Taxonomy" id="1160281"/>
    <lineage>
        <taxon>Bacteria</taxon>
        <taxon>Bacillati</taxon>
        <taxon>Cyanobacteriota</taxon>
        <taxon>Cyanophyceae</taxon>
        <taxon>Oscillatoriophycideae</taxon>
        <taxon>Chroococcales</taxon>
        <taxon>Microcystaceae</taxon>
        <taxon>Microcystis</taxon>
    </lineage>
</organism>
<keyword evidence="2" id="KW-0472">Membrane</keyword>
<feature type="compositionally biased region" description="Pro residues" evidence="1">
    <location>
        <begin position="687"/>
        <end position="696"/>
    </location>
</feature>
<dbReference type="RefSeq" id="WP_002765463.1">
    <property type="nucleotide sequence ID" value="NZ_HE972939.1"/>
</dbReference>
<feature type="compositionally biased region" description="Low complexity" evidence="1">
    <location>
        <begin position="632"/>
        <end position="645"/>
    </location>
</feature>
<evidence type="ECO:0000313" key="4">
    <source>
        <dbReference type="EMBL" id="CCI05329.1"/>
    </source>
</evidence>
<evidence type="ECO:0000256" key="2">
    <source>
        <dbReference type="SAM" id="Phobius"/>
    </source>
</evidence>
<dbReference type="SUPFAM" id="SSF81606">
    <property type="entry name" value="PP2C-like"/>
    <property type="match status" value="1"/>
</dbReference>
<dbReference type="EMBL" id="CAIJ01000744">
    <property type="protein sequence ID" value="CCI05329.1"/>
    <property type="molecule type" value="Genomic_DNA"/>
</dbReference>
<dbReference type="AlphaFoldDB" id="I4GBL8"/>
<sequence length="696" mass="76056">MDSVITLQCQNLTCLSPNALTNRFCEKCGTPLVKRYLWMMGDWVRTYYHVGELIDNRYLVKQPQIVLDTKPAQAPQAPEEPPSWLSLYLKLLPFHLHIPQVYGYIPSPDERLNMDIWLLEYGTIPLDQTGELIYPELLPTLAEVWSQASDLRQIHWLWQMAKLWHPLQRKAVVSSLLNPSLTRVNNQLLQLLELSKDEATAPNLKDLGAFWTGLIPTAAANIQDFLVSLTQELESGDLDRPESLIAILDYALQHYGGGQERSYEIFTCTDTGLMREHNEDACYPPTNQAITLAHGQNPLAIVCDGIGGQEGGEIAAQLAIETLSREINPSPTTNIEVYPDSYSLVLEQAIRVTNDLISQRNDQESRQDRQRMGTTLVMAFAQAQEMYAAHVGDSRIYWITAHSCHQVTVDDDLASREVKLGYLLYRDAIQYPNAGALVQALGMSSANNLHPTVQRLIIDQDCVFLLCSDGLSDYDRVEQYWDSEIVPLLRGEKNVTAVGESLLQLANQKNGHDNSTIALVYCRVVPAAEPVTPLVYAEAKERIIPDLNDQDFDHSGDTYPGEEVVTAIPTPPPASSSVSSRTSPPALTRVSPLVVVAIAVGVLGLLAAIAWQFLSHNPPSNPPISPAPVTGPSPTTGTTPSTPVTDTNPGTTPPAPVTDTNPGTTPPAPVTGPSPTTGTTPSAPVTGPSPPNASPN</sequence>
<dbReference type="Gene3D" id="3.60.40.10">
    <property type="entry name" value="PPM-type phosphatase domain"/>
    <property type="match status" value="1"/>
</dbReference>
<feature type="compositionally biased region" description="Low complexity" evidence="1">
    <location>
        <begin position="575"/>
        <end position="586"/>
    </location>
</feature>
<feature type="region of interest" description="Disordered" evidence="1">
    <location>
        <begin position="547"/>
        <end position="586"/>
    </location>
</feature>
<dbReference type="SMART" id="SM00331">
    <property type="entry name" value="PP2C_SIG"/>
    <property type="match status" value="1"/>
</dbReference>
<comment type="caution">
    <text evidence="4">The sequence shown here is derived from an EMBL/GenBank/DDBJ whole genome shotgun (WGS) entry which is preliminary data.</text>
</comment>
<feature type="region of interest" description="Disordered" evidence="1">
    <location>
        <begin position="622"/>
        <end position="696"/>
    </location>
</feature>
<evidence type="ECO:0000256" key="1">
    <source>
        <dbReference type="SAM" id="MobiDB-lite"/>
    </source>
</evidence>
<accession>I4GBL8</accession>
<dbReference type="Proteomes" id="UP000003480">
    <property type="component" value="Unassembled WGS sequence"/>
</dbReference>
<protein>
    <recommendedName>
        <fullName evidence="3">PPM-type phosphatase domain-containing protein</fullName>
    </recommendedName>
</protein>
<dbReference type="InterPro" id="IPR001932">
    <property type="entry name" value="PPM-type_phosphatase-like_dom"/>
</dbReference>
<dbReference type="SMART" id="SM00332">
    <property type="entry name" value="PP2Cc"/>
    <property type="match status" value="1"/>
</dbReference>
<keyword evidence="2" id="KW-1133">Transmembrane helix</keyword>
<reference evidence="4 5" key="1">
    <citation type="submission" date="2012-04" db="EMBL/GenBank/DDBJ databases">
        <authorList>
            <person name="Genoscope - CEA"/>
        </authorList>
    </citation>
    <scope>NUCLEOTIDE SEQUENCE [LARGE SCALE GENOMIC DNA]</scope>
    <source>
        <strain evidence="4 5">9443</strain>
    </source>
</reference>
<dbReference type="HOGENOM" id="CLU_017255_0_0_3"/>
<feature type="compositionally biased region" description="Low complexity" evidence="1">
    <location>
        <begin position="673"/>
        <end position="686"/>
    </location>
</feature>
<dbReference type="InterPro" id="IPR036457">
    <property type="entry name" value="PPM-type-like_dom_sf"/>
</dbReference>
<dbReference type="PROSITE" id="PS51746">
    <property type="entry name" value="PPM_2"/>
    <property type="match status" value="1"/>
</dbReference>
<gene>
    <name evidence="4" type="ORF">MICAC_840020</name>
</gene>
<feature type="compositionally biased region" description="Pro residues" evidence="1">
    <location>
        <begin position="622"/>
        <end position="631"/>
    </location>
</feature>
<feature type="domain" description="PPM-type phosphatase" evidence="3">
    <location>
        <begin position="264"/>
        <end position="522"/>
    </location>
</feature>
<dbReference type="CDD" id="cd00143">
    <property type="entry name" value="PP2Cc"/>
    <property type="match status" value="1"/>
</dbReference>
<dbReference type="Pfam" id="PF13672">
    <property type="entry name" value="PP2C_2"/>
    <property type="match status" value="1"/>
</dbReference>